<comment type="pathway">
    <text evidence="10">Lipid metabolism; phospholipid metabolism.</text>
</comment>
<sequence length="204" mass="22332">MLLITVIMSILAYLFASISSAVLICQMLNLPDPREAGSENPGATNVLRLSNKPTAAMVLFFDVLKGTLPVWSGYFLGLEPVYLGVIAVSACLGHMYPVFFDFKGGKAVATAFGVLLPIGYDLAGLLILTWFVVMKQTRYSSLAAIVTVALAPLYTYLLKPIYVYPVLMISILIIFRHKDNISRLLKGTEPKVEKSQHDDDLGAE</sequence>
<dbReference type="Pfam" id="PF02660">
    <property type="entry name" value="G3P_acyltransf"/>
    <property type="match status" value="1"/>
</dbReference>
<dbReference type="InterPro" id="IPR003811">
    <property type="entry name" value="G3P_acylTferase_PlsY"/>
</dbReference>
<dbReference type="GO" id="GO:0016746">
    <property type="term" value="F:acyltransferase activity"/>
    <property type="evidence" value="ECO:0007669"/>
    <property type="project" value="UniProtKB-KW"/>
</dbReference>
<comment type="caution">
    <text evidence="10">Lacks conserved residue(s) required for the propagation of feature annotation.</text>
</comment>
<comment type="function">
    <text evidence="10">Catalyzes the transfer of an acyl group from acyl-phosphate (acyl-PO(4)) to glycerol-3-phosphate (G3P) to form lysophosphatidic acid (LPA). This enzyme utilizes acyl-phosphate as fatty acyl donor, but not acyl-CoA or acyl-ACP.</text>
</comment>
<evidence type="ECO:0000256" key="3">
    <source>
        <dbReference type="ARBA" id="ARBA00022679"/>
    </source>
</evidence>
<evidence type="ECO:0000256" key="10">
    <source>
        <dbReference type="HAMAP-Rule" id="MF_01043"/>
    </source>
</evidence>
<evidence type="ECO:0000256" key="7">
    <source>
        <dbReference type="ARBA" id="ARBA00023136"/>
    </source>
</evidence>
<dbReference type="RefSeq" id="WP_407705018.1">
    <property type="nucleotide sequence ID" value="NZ_BSSU01000005.1"/>
</dbReference>
<keyword evidence="1 10" id="KW-1003">Cell membrane</keyword>
<gene>
    <name evidence="10 11" type="primary">plsY</name>
    <name evidence="11" type="ORF">theurythT_12250</name>
</gene>
<comment type="subunit">
    <text evidence="10">Probably interacts with PlsX.</text>
</comment>
<organism evidence="11 12">
    <name type="scientific">Thalassotalea eurytherma</name>
    <dbReference type="NCBI Taxonomy" id="1144278"/>
    <lineage>
        <taxon>Bacteria</taxon>
        <taxon>Pseudomonadati</taxon>
        <taxon>Pseudomonadota</taxon>
        <taxon>Gammaproteobacteria</taxon>
        <taxon>Alteromonadales</taxon>
        <taxon>Colwelliaceae</taxon>
        <taxon>Thalassotalea</taxon>
    </lineage>
</organism>
<keyword evidence="9 10" id="KW-1208">Phospholipid metabolism</keyword>
<accession>A0ABQ6H0P8</accession>
<proteinExistence type="inferred from homology"/>
<keyword evidence="6 10" id="KW-0443">Lipid metabolism</keyword>
<keyword evidence="7 10" id="KW-0472">Membrane</keyword>
<dbReference type="PANTHER" id="PTHR30309">
    <property type="entry name" value="INNER MEMBRANE PROTEIN YGIH"/>
    <property type="match status" value="1"/>
</dbReference>
<dbReference type="HAMAP" id="MF_01043">
    <property type="entry name" value="PlsY"/>
    <property type="match status" value="1"/>
</dbReference>
<dbReference type="Proteomes" id="UP001157133">
    <property type="component" value="Unassembled WGS sequence"/>
</dbReference>
<feature type="transmembrane region" description="Helical" evidence="10">
    <location>
        <begin position="153"/>
        <end position="175"/>
    </location>
</feature>
<dbReference type="EC" id="2.3.1.275" evidence="10"/>
<keyword evidence="2 10" id="KW-0444">Lipid biosynthesis</keyword>
<evidence type="ECO:0000256" key="2">
    <source>
        <dbReference type="ARBA" id="ARBA00022516"/>
    </source>
</evidence>
<evidence type="ECO:0000313" key="12">
    <source>
        <dbReference type="Proteomes" id="UP001157133"/>
    </source>
</evidence>
<comment type="catalytic activity">
    <reaction evidence="10">
        <text>an acyl phosphate + sn-glycerol 3-phosphate = a 1-acyl-sn-glycero-3-phosphate + phosphate</text>
        <dbReference type="Rhea" id="RHEA:34075"/>
        <dbReference type="ChEBI" id="CHEBI:43474"/>
        <dbReference type="ChEBI" id="CHEBI:57597"/>
        <dbReference type="ChEBI" id="CHEBI:57970"/>
        <dbReference type="ChEBI" id="CHEBI:59918"/>
        <dbReference type="EC" id="2.3.1.275"/>
    </reaction>
</comment>
<feature type="transmembrane region" description="Helical" evidence="10">
    <location>
        <begin position="107"/>
        <end position="133"/>
    </location>
</feature>
<evidence type="ECO:0000313" key="11">
    <source>
        <dbReference type="EMBL" id="GLX81773.1"/>
    </source>
</evidence>
<evidence type="ECO:0000256" key="9">
    <source>
        <dbReference type="ARBA" id="ARBA00023264"/>
    </source>
</evidence>
<evidence type="ECO:0000256" key="8">
    <source>
        <dbReference type="ARBA" id="ARBA00023209"/>
    </source>
</evidence>
<keyword evidence="12" id="KW-1185">Reference proteome</keyword>
<keyword evidence="4 10" id="KW-0812">Transmembrane</keyword>
<dbReference type="NCBIfam" id="TIGR00023">
    <property type="entry name" value="glycerol-3-phosphate 1-O-acyltransferase PlsY"/>
    <property type="match status" value="1"/>
</dbReference>
<feature type="transmembrane region" description="Helical" evidence="10">
    <location>
        <begin position="81"/>
        <end position="100"/>
    </location>
</feature>
<keyword evidence="8 10" id="KW-0594">Phospholipid biosynthesis</keyword>
<protein>
    <recommendedName>
        <fullName evidence="10">Glycerol-3-phosphate acyltransferase</fullName>
    </recommendedName>
    <alternativeName>
        <fullName evidence="10">Acyl-PO4 G3P acyltransferase</fullName>
    </alternativeName>
    <alternativeName>
        <fullName evidence="10">Acyl-phosphate--glycerol-3-phosphate acyltransferase</fullName>
    </alternativeName>
    <alternativeName>
        <fullName evidence="10">G3P acyltransferase</fullName>
        <shortName evidence="10">GPAT</shortName>
        <ecNumber evidence="10">2.3.1.275</ecNumber>
    </alternativeName>
    <alternativeName>
        <fullName evidence="10">Lysophosphatidic acid synthase</fullName>
        <shortName evidence="10">LPA synthase</shortName>
    </alternativeName>
</protein>
<comment type="caution">
    <text evidence="11">The sequence shown here is derived from an EMBL/GenBank/DDBJ whole genome shotgun (WGS) entry which is preliminary data.</text>
</comment>
<evidence type="ECO:0000256" key="1">
    <source>
        <dbReference type="ARBA" id="ARBA00022475"/>
    </source>
</evidence>
<keyword evidence="3 10" id="KW-0808">Transferase</keyword>
<dbReference type="SMART" id="SM01207">
    <property type="entry name" value="G3P_acyltransf"/>
    <property type="match status" value="1"/>
</dbReference>
<comment type="similarity">
    <text evidence="10">Belongs to the PlsY family.</text>
</comment>
<comment type="subcellular location">
    <subcellularLocation>
        <location evidence="10">Cell membrane</location>
        <topology evidence="10">Multi-pass membrane protein</topology>
    </subcellularLocation>
</comment>
<dbReference type="EMBL" id="BSSU01000005">
    <property type="protein sequence ID" value="GLX81773.1"/>
    <property type="molecule type" value="Genomic_DNA"/>
</dbReference>
<name>A0ABQ6H0P8_9GAMM</name>
<reference evidence="11 12" key="1">
    <citation type="submission" date="2023-03" db="EMBL/GenBank/DDBJ databases">
        <title>Draft genome sequence of Thalassotalea eurytherma JCM 18482T.</title>
        <authorList>
            <person name="Sawabe T."/>
        </authorList>
    </citation>
    <scope>NUCLEOTIDE SEQUENCE [LARGE SCALE GENOMIC DNA]</scope>
    <source>
        <strain evidence="11 12">JCM 18482</strain>
    </source>
</reference>
<evidence type="ECO:0000256" key="6">
    <source>
        <dbReference type="ARBA" id="ARBA00023098"/>
    </source>
</evidence>
<evidence type="ECO:0000256" key="4">
    <source>
        <dbReference type="ARBA" id="ARBA00022692"/>
    </source>
</evidence>
<keyword evidence="11" id="KW-0012">Acyltransferase</keyword>
<dbReference type="PANTHER" id="PTHR30309:SF0">
    <property type="entry name" value="GLYCEROL-3-PHOSPHATE ACYLTRANSFERASE-RELATED"/>
    <property type="match status" value="1"/>
</dbReference>
<keyword evidence="5 10" id="KW-1133">Transmembrane helix</keyword>
<evidence type="ECO:0000256" key="5">
    <source>
        <dbReference type="ARBA" id="ARBA00022989"/>
    </source>
</evidence>